<sequence length="740" mass="83715">MNPNGSAVLVGESAVMEYVIKSGLLDGDDGNEGNDEDEGKEDNDGDKSKDDNEDDDGNKGNEGDKVNKSGKGNERVDEIRASQIDTTAELSQNTLNDLFGSSSDSDVELSQAAASGMESDSQLDPMPVTAPDQAHRARSNIKTDVNYIPENENMNAYESYSSGSSDDNVNEDNDDSDDLKRGYRDEQDDVVSEDDAVEMDQAFVDSLLLGDDASSPQAVQQRENALRATEWGPLAVGFETDAQAYPGLKIEDARPVSALRTVAHFPLLTLFYFVPKSLWISIDPQQAEVETGRRFASHWSMVEDGAVPAGNFGRYMSRNRCQDILRDLHFVNNDADRSRDKLWKLRLIIDKLQQKFLTGWTLPSVFSFDEGVLPATSKRSPTRMFMPDKPHRYGSKQFMTCDSRSAYCHRFEMYAGKRRDTEAETVFDHKTGAAAVVRNLKTVLGSSTRQPWHVVVIDRYYSSILLAIKLLSMHVHGIGTIMTNRLGYDQRVKEKRQTRPRRIPRGRFTYSRSVAIPSMVSFHRWDRKPVHYLCTGVAMTESSIDRNIKQVGRITMGGVDVHDQLRLQKYSLQTSTKFKKYNKSLLLGLLDLELVNAYISHKESERISGTVAMKRGEWYNGLHNQLLQLKADDFLGVEVTPPPSQIRKRMPLRMTHALEQCDDWVTVSGTQKRRQRSCKLCALLRTNTKKKSFATTFFCERCSIDDAKCWLCNKIRRHYKGVKKTCFEIWHDDFETASNT</sequence>
<feature type="compositionally biased region" description="Basic and acidic residues" evidence="1">
    <location>
        <begin position="57"/>
        <end position="80"/>
    </location>
</feature>
<feature type="compositionally biased region" description="Acidic residues" evidence="1">
    <location>
        <begin position="26"/>
        <end position="44"/>
    </location>
</feature>
<feature type="compositionally biased region" description="Acidic residues" evidence="1">
    <location>
        <begin position="168"/>
        <end position="177"/>
    </location>
</feature>
<name>V9EIK3_PHYNI</name>
<protein>
    <recommendedName>
        <fullName evidence="2">PiggyBac transposable element-derived protein domain-containing protein</fullName>
    </recommendedName>
</protein>
<feature type="compositionally biased region" description="Acidic residues" evidence="1">
    <location>
        <begin position="186"/>
        <end position="196"/>
    </location>
</feature>
<proteinExistence type="predicted"/>
<dbReference type="HOGENOM" id="CLU_013012_2_0_1"/>
<dbReference type="Pfam" id="PF13843">
    <property type="entry name" value="DDE_Tnp_1_7"/>
    <property type="match status" value="1"/>
</dbReference>
<comment type="caution">
    <text evidence="3">The sequence shown here is derived from an EMBL/GenBank/DDBJ whole genome shotgun (WGS) entry which is preliminary data.</text>
</comment>
<dbReference type="PANTHER" id="PTHR46599">
    <property type="entry name" value="PIGGYBAC TRANSPOSABLE ELEMENT-DERIVED PROTEIN 4"/>
    <property type="match status" value="1"/>
</dbReference>
<evidence type="ECO:0000256" key="1">
    <source>
        <dbReference type="SAM" id="MobiDB-lite"/>
    </source>
</evidence>
<dbReference type="InterPro" id="IPR029526">
    <property type="entry name" value="PGBD"/>
</dbReference>
<feature type="region of interest" description="Disordered" evidence="1">
    <location>
        <begin position="23"/>
        <end position="196"/>
    </location>
</feature>
<evidence type="ECO:0000313" key="3">
    <source>
        <dbReference type="EMBL" id="ETI39055.1"/>
    </source>
</evidence>
<evidence type="ECO:0000313" key="4">
    <source>
        <dbReference type="Proteomes" id="UP000018721"/>
    </source>
</evidence>
<evidence type="ECO:0000259" key="2">
    <source>
        <dbReference type="Pfam" id="PF13843"/>
    </source>
</evidence>
<dbReference type="OrthoDB" id="117873at2759"/>
<dbReference type="PANTHER" id="PTHR46599:SF3">
    <property type="entry name" value="PIGGYBAC TRANSPOSABLE ELEMENT-DERIVED PROTEIN 4"/>
    <property type="match status" value="1"/>
</dbReference>
<dbReference type="Proteomes" id="UP000018721">
    <property type="component" value="Unassembled WGS sequence"/>
</dbReference>
<reference evidence="3 4" key="1">
    <citation type="submission" date="2013-11" db="EMBL/GenBank/DDBJ databases">
        <title>The Genome Sequence of Phytophthora parasitica P1569.</title>
        <authorList>
            <consortium name="The Broad Institute Genomics Platform"/>
            <person name="Russ C."/>
            <person name="Tyler B."/>
            <person name="Panabieres F."/>
            <person name="Shan W."/>
            <person name="Tripathy S."/>
            <person name="Grunwald N."/>
            <person name="Machado M."/>
            <person name="Johnson C.S."/>
            <person name="Arredondo F."/>
            <person name="Hong C."/>
            <person name="Coffey M."/>
            <person name="Young S.K."/>
            <person name="Zeng Q."/>
            <person name="Gargeya S."/>
            <person name="Fitzgerald M."/>
            <person name="Abouelleil A."/>
            <person name="Alvarado L."/>
            <person name="Chapman S.B."/>
            <person name="Gainer-Dewar J."/>
            <person name="Goldberg J."/>
            <person name="Griggs A."/>
            <person name="Gujja S."/>
            <person name="Hansen M."/>
            <person name="Howarth C."/>
            <person name="Imamovic A."/>
            <person name="Ireland A."/>
            <person name="Larimer J."/>
            <person name="McCowan C."/>
            <person name="Murphy C."/>
            <person name="Pearson M."/>
            <person name="Poon T.W."/>
            <person name="Priest M."/>
            <person name="Roberts A."/>
            <person name="Saif S."/>
            <person name="Shea T."/>
            <person name="Sykes S."/>
            <person name="Wortman J."/>
            <person name="Nusbaum C."/>
            <person name="Birren B."/>
        </authorList>
    </citation>
    <scope>NUCLEOTIDE SEQUENCE [LARGE SCALE GENOMIC DNA]</scope>
    <source>
        <strain evidence="3 4">P1569</strain>
    </source>
</reference>
<dbReference type="EMBL" id="ANIZ01002681">
    <property type="protein sequence ID" value="ETI39055.1"/>
    <property type="molecule type" value="Genomic_DNA"/>
</dbReference>
<accession>V9EIK3</accession>
<feature type="compositionally biased region" description="Polar residues" evidence="1">
    <location>
        <begin position="83"/>
        <end position="104"/>
    </location>
</feature>
<dbReference type="AlphaFoldDB" id="V9EIK3"/>
<feature type="domain" description="PiggyBac transposable element-derived protein" evidence="2">
    <location>
        <begin position="311"/>
        <end position="598"/>
    </location>
</feature>
<keyword evidence="4" id="KW-1185">Reference proteome</keyword>
<dbReference type="eggNOG" id="ENOG502QZSZ">
    <property type="taxonomic scope" value="Eukaryota"/>
</dbReference>
<organism evidence="3 4">
    <name type="scientific">Phytophthora nicotianae P1569</name>
    <dbReference type="NCBI Taxonomy" id="1317065"/>
    <lineage>
        <taxon>Eukaryota</taxon>
        <taxon>Sar</taxon>
        <taxon>Stramenopiles</taxon>
        <taxon>Oomycota</taxon>
        <taxon>Peronosporomycetes</taxon>
        <taxon>Peronosporales</taxon>
        <taxon>Peronosporaceae</taxon>
        <taxon>Phytophthora</taxon>
    </lineage>
</organism>
<gene>
    <name evidence="3" type="ORF">F443_15310</name>
</gene>